<feature type="chain" id="PRO_5002124100" description="WSC domain-containing protein" evidence="1">
    <location>
        <begin position="29"/>
        <end position="141"/>
    </location>
</feature>
<protein>
    <recommendedName>
        <fullName evidence="3">WSC domain-containing protein</fullName>
    </recommendedName>
</protein>
<dbReference type="SUPFAM" id="SSF50494">
    <property type="entry name" value="Trypsin-like serine proteases"/>
    <property type="match status" value="1"/>
</dbReference>
<evidence type="ECO:0008006" key="3">
    <source>
        <dbReference type="Google" id="ProtNLM"/>
    </source>
</evidence>
<evidence type="ECO:0000256" key="1">
    <source>
        <dbReference type="SAM" id="SignalP"/>
    </source>
</evidence>
<organism evidence="2">
    <name type="scientific">Arion vulgaris</name>
    <dbReference type="NCBI Taxonomy" id="1028688"/>
    <lineage>
        <taxon>Eukaryota</taxon>
        <taxon>Metazoa</taxon>
        <taxon>Spiralia</taxon>
        <taxon>Lophotrochozoa</taxon>
        <taxon>Mollusca</taxon>
        <taxon>Gastropoda</taxon>
        <taxon>Heterobranchia</taxon>
        <taxon>Euthyneura</taxon>
        <taxon>Panpulmonata</taxon>
        <taxon>Eupulmonata</taxon>
        <taxon>Stylommatophora</taxon>
        <taxon>Helicina</taxon>
        <taxon>Arionoidea</taxon>
        <taxon>Arionidae</taxon>
        <taxon>Arion</taxon>
    </lineage>
</organism>
<reference evidence="2" key="1">
    <citation type="submission" date="2014-12" db="EMBL/GenBank/DDBJ databases">
        <title>Insight into the proteome of Arion vulgaris.</title>
        <authorList>
            <person name="Aradska J."/>
            <person name="Bulat T."/>
            <person name="Smidak R."/>
            <person name="Sarate P."/>
            <person name="Gangsoo J."/>
            <person name="Sialana F."/>
            <person name="Bilban M."/>
            <person name="Lubec G."/>
        </authorList>
    </citation>
    <scope>NUCLEOTIDE SEQUENCE</scope>
    <source>
        <tissue evidence="2">Skin</tissue>
    </source>
</reference>
<dbReference type="EMBL" id="HACG01030262">
    <property type="protein sequence ID" value="CEK77127.1"/>
    <property type="molecule type" value="Transcribed_RNA"/>
</dbReference>
<dbReference type="Gene3D" id="2.40.10.10">
    <property type="entry name" value="Trypsin-like serine proteases"/>
    <property type="match status" value="1"/>
</dbReference>
<dbReference type="InterPro" id="IPR009003">
    <property type="entry name" value="Peptidase_S1_PA"/>
</dbReference>
<proteinExistence type="predicted"/>
<sequence length="141" mass="15880">MACYYIRRLATVFFALIICSSNLPKITAQNNSPDLCRRQCASASDFFGRYTYSATYLENYRNSCYLKCIQGNNNGLAITTPNYIRATTSSYYRNQGCGVQSSYRYRVVGGDDADECEFPFMVGVTVDTLFCGGAILDRRHI</sequence>
<feature type="signal peptide" evidence="1">
    <location>
        <begin position="1"/>
        <end position="28"/>
    </location>
</feature>
<accession>A0A0B7A8X4</accession>
<dbReference type="AlphaFoldDB" id="A0A0B7A8X4"/>
<keyword evidence="1" id="KW-0732">Signal</keyword>
<feature type="non-terminal residue" evidence="2">
    <location>
        <position position="141"/>
    </location>
</feature>
<dbReference type="InterPro" id="IPR043504">
    <property type="entry name" value="Peptidase_S1_PA_chymotrypsin"/>
</dbReference>
<gene>
    <name evidence="2" type="primary">ORF103149</name>
</gene>
<name>A0A0B7A8X4_9EUPU</name>
<evidence type="ECO:0000313" key="2">
    <source>
        <dbReference type="EMBL" id="CEK77127.1"/>
    </source>
</evidence>